<reference evidence="8 9" key="2">
    <citation type="submission" date="2018-11" db="EMBL/GenBank/DDBJ databases">
        <authorList>
            <consortium name="Pathogen Informatics"/>
        </authorList>
    </citation>
    <scope>NUCLEOTIDE SEQUENCE [LARGE SCALE GENOMIC DNA]</scope>
</reference>
<protein>
    <recommendedName>
        <fullName evidence="4">cystathionine beta-synthase</fullName>
        <ecNumber evidence="4">4.2.1.22</ecNumber>
    </recommendedName>
</protein>
<dbReference type="CDD" id="cd01561">
    <property type="entry name" value="CBS_like"/>
    <property type="match status" value="1"/>
</dbReference>
<dbReference type="SUPFAM" id="SSF53686">
    <property type="entry name" value="Tryptophan synthase beta subunit-like PLP-dependent enzymes"/>
    <property type="match status" value="1"/>
</dbReference>
<proteinExistence type="inferred from homology"/>
<feature type="domain" description="Tryptophan synthase beta chain-like PALP" evidence="7">
    <location>
        <begin position="52"/>
        <end position="357"/>
    </location>
</feature>
<gene>
    <name evidence="8" type="ORF">HNAJ_LOCUS2001</name>
</gene>
<evidence type="ECO:0000256" key="3">
    <source>
        <dbReference type="ARBA" id="ARBA00007103"/>
    </source>
</evidence>
<comment type="catalytic activity">
    <reaction evidence="6">
        <text>L-homocysteine + L-serine = L,L-cystathionine + H2O</text>
        <dbReference type="Rhea" id="RHEA:10112"/>
        <dbReference type="ChEBI" id="CHEBI:15377"/>
        <dbReference type="ChEBI" id="CHEBI:33384"/>
        <dbReference type="ChEBI" id="CHEBI:58161"/>
        <dbReference type="ChEBI" id="CHEBI:58199"/>
        <dbReference type="EC" id="4.2.1.22"/>
    </reaction>
</comment>
<dbReference type="AlphaFoldDB" id="A0A0R3T4L4"/>
<dbReference type="Proteomes" id="UP000278807">
    <property type="component" value="Unassembled WGS sequence"/>
</dbReference>
<comment type="pathway">
    <text evidence="2">Amino-acid biosynthesis; L-cysteine biosynthesis; L-cysteine from L-homocysteine and L-serine: step 1/2.</text>
</comment>
<evidence type="ECO:0000313" key="9">
    <source>
        <dbReference type="Proteomes" id="UP000278807"/>
    </source>
</evidence>
<dbReference type="InterPro" id="IPR001926">
    <property type="entry name" value="TrpB-like_PALP"/>
</dbReference>
<reference evidence="10" key="1">
    <citation type="submission" date="2017-02" db="UniProtKB">
        <authorList>
            <consortium name="WormBaseParasite"/>
        </authorList>
    </citation>
    <scope>IDENTIFICATION</scope>
</reference>
<comment type="similarity">
    <text evidence="3">Belongs to the cysteine synthase/cystathionine beta-synthase family.</text>
</comment>
<evidence type="ECO:0000256" key="1">
    <source>
        <dbReference type="ARBA" id="ARBA00001933"/>
    </source>
</evidence>
<evidence type="ECO:0000313" key="8">
    <source>
        <dbReference type="EMBL" id="VDN97860.1"/>
    </source>
</evidence>
<dbReference type="EMBL" id="UZAE01000888">
    <property type="protein sequence ID" value="VDN97860.1"/>
    <property type="molecule type" value="Genomic_DNA"/>
</dbReference>
<comment type="cofactor">
    <cofactor evidence="1">
        <name>pyridoxal 5'-phosphate</name>
        <dbReference type="ChEBI" id="CHEBI:597326"/>
    </cofactor>
</comment>
<sequence length="363" mass="39531">MKHLASCQNGNKNILRPDLPSKCTYDTNKTDAISPHHHVPVPERPTIGSNILEYIGNTPLVRLNKIPKEEGLECEILVKCEFFNPGGSVKDRIAKRMIEEGEWSGEYHHGDALIEPTSGNTGIGLALTSAVKDYKCYIVMPDKMSQEKSIVLKSLGAKVIRTPREAMYDDPESHLQRSASLKEELSPGAHIPNQYTNPYNPIAHYDATGQEILDACAEGQPDGKPKIDMIVCGAGTGGTVTGISRLFKNKLPSCRTVAIDPRGSALSEPFLGPDDFTGTYEVEGIGYEFMPTVLCLKTVDEWIRVEDKEAFAMARRLIRSEGLLVGGSSGSALAGAIKAIRKAGLGKGHRVVVLLPDSCRNYL</sequence>
<dbReference type="OrthoDB" id="728at2759"/>
<dbReference type="FunFam" id="3.40.50.1100:FF:000118">
    <property type="entry name" value="Related to CYS4-cystathionine beta-synthase"/>
    <property type="match status" value="1"/>
</dbReference>
<evidence type="ECO:0000256" key="4">
    <source>
        <dbReference type="ARBA" id="ARBA00012041"/>
    </source>
</evidence>
<dbReference type="GO" id="GO:0006535">
    <property type="term" value="P:cysteine biosynthetic process from serine"/>
    <property type="evidence" value="ECO:0007669"/>
    <property type="project" value="InterPro"/>
</dbReference>
<keyword evidence="9" id="KW-1185">Reference proteome</keyword>
<dbReference type="FunFam" id="3.40.50.1100:FF:000003">
    <property type="entry name" value="Cystathionine beta-synthase"/>
    <property type="match status" value="1"/>
</dbReference>
<evidence type="ECO:0000256" key="6">
    <source>
        <dbReference type="ARBA" id="ARBA00047490"/>
    </source>
</evidence>
<dbReference type="Gene3D" id="3.40.50.1100">
    <property type="match status" value="2"/>
</dbReference>
<dbReference type="STRING" id="102285.A0A0R3T4L4"/>
<evidence type="ECO:0000259" key="7">
    <source>
        <dbReference type="Pfam" id="PF00291"/>
    </source>
</evidence>
<dbReference type="InterPro" id="IPR001216">
    <property type="entry name" value="P-phosphate_BS"/>
</dbReference>
<dbReference type="InterPro" id="IPR036052">
    <property type="entry name" value="TrpB-like_PALP_sf"/>
</dbReference>
<dbReference type="WBParaSite" id="HNAJ_0000200201-mRNA-1">
    <property type="protein sequence ID" value="HNAJ_0000200201-mRNA-1"/>
    <property type="gene ID" value="HNAJ_0000200201"/>
</dbReference>
<evidence type="ECO:0000313" key="10">
    <source>
        <dbReference type="WBParaSite" id="HNAJ_0000200201-mRNA-1"/>
    </source>
</evidence>
<dbReference type="EC" id="4.2.1.22" evidence="4"/>
<dbReference type="GO" id="GO:0004122">
    <property type="term" value="F:cystathionine beta-synthase activity"/>
    <property type="evidence" value="ECO:0007669"/>
    <property type="project" value="UniProtKB-EC"/>
</dbReference>
<name>A0A0R3T4L4_RODNA</name>
<dbReference type="PANTHER" id="PTHR10314">
    <property type="entry name" value="CYSTATHIONINE BETA-SYNTHASE"/>
    <property type="match status" value="1"/>
</dbReference>
<accession>A0A0R3T4L4</accession>
<organism evidence="10">
    <name type="scientific">Rodentolepis nana</name>
    <name type="common">Dwarf tapeworm</name>
    <name type="synonym">Hymenolepis nana</name>
    <dbReference type="NCBI Taxonomy" id="102285"/>
    <lineage>
        <taxon>Eukaryota</taxon>
        <taxon>Metazoa</taxon>
        <taxon>Spiralia</taxon>
        <taxon>Lophotrochozoa</taxon>
        <taxon>Platyhelminthes</taxon>
        <taxon>Cestoda</taxon>
        <taxon>Eucestoda</taxon>
        <taxon>Cyclophyllidea</taxon>
        <taxon>Hymenolepididae</taxon>
        <taxon>Rodentolepis</taxon>
    </lineage>
</organism>
<evidence type="ECO:0000256" key="2">
    <source>
        <dbReference type="ARBA" id="ARBA00005003"/>
    </source>
</evidence>
<dbReference type="Pfam" id="PF00291">
    <property type="entry name" value="PALP"/>
    <property type="match status" value="1"/>
</dbReference>
<dbReference type="InterPro" id="IPR050214">
    <property type="entry name" value="Cys_Synth/Cystath_Beta-Synth"/>
</dbReference>
<keyword evidence="5" id="KW-0663">Pyridoxal phosphate</keyword>
<evidence type="ECO:0000256" key="5">
    <source>
        <dbReference type="ARBA" id="ARBA00022898"/>
    </source>
</evidence>
<dbReference type="PROSITE" id="PS00901">
    <property type="entry name" value="CYS_SYNTHASE"/>
    <property type="match status" value="1"/>
</dbReference>